<comment type="subcellular location">
    <subcellularLocation>
        <location evidence="1">Mitochondrion inner membrane</location>
        <topology evidence="1">Multi-pass membrane protein</topology>
    </subcellularLocation>
</comment>
<dbReference type="PANTHER" id="PTHR45760:SF2">
    <property type="entry name" value="FI19922P1-RELATED"/>
    <property type="match status" value="1"/>
</dbReference>
<dbReference type="OrthoDB" id="1747031at2759"/>
<feature type="compositionally biased region" description="Basic and acidic residues" evidence="12">
    <location>
        <begin position="18"/>
        <end position="48"/>
    </location>
</feature>
<accession>A0A3N4I4Q9</accession>
<dbReference type="AlphaFoldDB" id="A0A3N4I4Q9"/>
<keyword evidence="6" id="KW-0999">Mitochondrion inner membrane</keyword>
<dbReference type="Pfam" id="PF00153">
    <property type="entry name" value="Mito_carr"/>
    <property type="match status" value="4"/>
</dbReference>
<keyword evidence="4 10" id="KW-0812">Transmembrane</keyword>
<keyword evidence="7" id="KW-1133">Transmembrane helix</keyword>
<proteinExistence type="inferred from homology"/>
<feature type="repeat" description="Solcar" evidence="10">
    <location>
        <begin position="219"/>
        <end position="314"/>
    </location>
</feature>
<feature type="repeat" description="Solcar" evidence="10">
    <location>
        <begin position="341"/>
        <end position="445"/>
    </location>
</feature>
<protein>
    <submittedName>
        <fullName evidence="13">Mitochondrial carrier</fullName>
    </submittedName>
</protein>
<dbReference type="PANTHER" id="PTHR45760">
    <property type="entry name" value="FI19922P1-RELATED"/>
    <property type="match status" value="1"/>
</dbReference>
<dbReference type="SUPFAM" id="SSF103506">
    <property type="entry name" value="Mitochondrial carrier"/>
    <property type="match status" value="1"/>
</dbReference>
<evidence type="ECO:0000256" key="1">
    <source>
        <dbReference type="ARBA" id="ARBA00004448"/>
    </source>
</evidence>
<evidence type="ECO:0000256" key="11">
    <source>
        <dbReference type="RuleBase" id="RU000488"/>
    </source>
</evidence>
<keyword evidence="9 10" id="KW-0472">Membrane</keyword>
<comment type="similarity">
    <text evidence="2 11">Belongs to the mitochondrial carrier (TC 2.A.29) family.</text>
</comment>
<feature type="region of interest" description="Disordered" evidence="12">
    <location>
        <begin position="16"/>
        <end position="61"/>
    </location>
</feature>
<evidence type="ECO:0000256" key="4">
    <source>
        <dbReference type="ARBA" id="ARBA00022692"/>
    </source>
</evidence>
<evidence type="ECO:0000256" key="6">
    <source>
        <dbReference type="ARBA" id="ARBA00022792"/>
    </source>
</evidence>
<dbReference type="Proteomes" id="UP000275078">
    <property type="component" value="Unassembled WGS sequence"/>
</dbReference>
<keyword evidence="3 11" id="KW-0813">Transport</keyword>
<feature type="repeat" description="Solcar" evidence="10">
    <location>
        <begin position="63"/>
        <end position="209"/>
    </location>
</feature>
<sequence>MASGFTITSAAATSIEDGQDHSSIHIDHTQHPQHHDTTERIADGRNERAPSPTTPPGRNSTEITATQKMLAACSGSTLTSLLVTPLDVIRVRLQAQHSGPTPIKIQSFFQNVFGRLPPDLGVTACCREVFWMNNQAEFCMVTNAAAHAAEPCAIEETSRRAFTGTWEGLVKIARYEGVSSLWRGLTPTLAMSIPANVIYFTGYDSLRTNPNSPFSSPDAGPMSPLMAGGMARMISATAISPLELFRTRLWATPSPKSNGGGEEVSAFRKTVQSMKDMVAVEGYTSLWRGLTLTLWRDVPFSAIYWLGYESTKELLQKERRQIHSLRHPIGKNEAVRDDHATTFTDSFIAGALSGMVAAFITTPFDVGKTRKQVEETKPMKPSANQIMEKGFFPSPPQNDTLPRFLHNIYKEEGIRGLWKGTVPRMLKVAPACAIMISSYEVGKKWAHSINKRASEEAAESW</sequence>
<evidence type="ECO:0000256" key="8">
    <source>
        <dbReference type="ARBA" id="ARBA00023128"/>
    </source>
</evidence>
<keyword evidence="8" id="KW-0496">Mitochondrion</keyword>
<dbReference type="GO" id="GO:0005743">
    <property type="term" value="C:mitochondrial inner membrane"/>
    <property type="evidence" value="ECO:0007669"/>
    <property type="project" value="UniProtKB-SubCell"/>
</dbReference>
<dbReference type="GO" id="GO:1990542">
    <property type="term" value="P:mitochondrial transmembrane transport"/>
    <property type="evidence" value="ECO:0007669"/>
    <property type="project" value="InterPro"/>
</dbReference>
<dbReference type="Gene3D" id="1.50.40.10">
    <property type="entry name" value="Mitochondrial carrier domain"/>
    <property type="match status" value="2"/>
</dbReference>
<evidence type="ECO:0000313" key="14">
    <source>
        <dbReference type="Proteomes" id="UP000275078"/>
    </source>
</evidence>
<evidence type="ECO:0000256" key="7">
    <source>
        <dbReference type="ARBA" id="ARBA00022989"/>
    </source>
</evidence>
<evidence type="ECO:0000256" key="2">
    <source>
        <dbReference type="ARBA" id="ARBA00006375"/>
    </source>
</evidence>
<dbReference type="InterPro" id="IPR045315">
    <property type="entry name" value="Mtm1-like"/>
</dbReference>
<organism evidence="13 14">
    <name type="scientific">Ascobolus immersus RN42</name>
    <dbReference type="NCBI Taxonomy" id="1160509"/>
    <lineage>
        <taxon>Eukaryota</taxon>
        <taxon>Fungi</taxon>
        <taxon>Dikarya</taxon>
        <taxon>Ascomycota</taxon>
        <taxon>Pezizomycotina</taxon>
        <taxon>Pezizomycetes</taxon>
        <taxon>Pezizales</taxon>
        <taxon>Ascobolaceae</taxon>
        <taxon>Ascobolus</taxon>
    </lineage>
</organism>
<reference evidence="13 14" key="1">
    <citation type="journal article" date="2018" name="Nat. Ecol. Evol.">
        <title>Pezizomycetes genomes reveal the molecular basis of ectomycorrhizal truffle lifestyle.</title>
        <authorList>
            <person name="Murat C."/>
            <person name="Payen T."/>
            <person name="Noel B."/>
            <person name="Kuo A."/>
            <person name="Morin E."/>
            <person name="Chen J."/>
            <person name="Kohler A."/>
            <person name="Krizsan K."/>
            <person name="Balestrini R."/>
            <person name="Da Silva C."/>
            <person name="Montanini B."/>
            <person name="Hainaut M."/>
            <person name="Levati E."/>
            <person name="Barry K.W."/>
            <person name="Belfiori B."/>
            <person name="Cichocki N."/>
            <person name="Clum A."/>
            <person name="Dockter R.B."/>
            <person name="Fauchery L."/>
            <person name="Guy J."/>
            <person name="Iotti M."/>
            <person name="Le Tacon F."/>
            <person name="Lindquist E.A."/>
            <person name="Lipzen A."/>
            <person name="Malagnac F."/>
            <person name="Mello A."/>
            <person name="Molinier V."/>
            <person name="Miyauchi S."/>
            <person name="Poulain J."/>
            <person name="Riccioni C."/>
            <person name="Rubini A."/>
            <person name="Sitrit Y."/>
            <person name="Splivallo R."/>
            <person name="Traeger S."/>
            <person name="Wang M."/>
            <person name="Zifcakova L."/>
            <person name="Wipf D."/>
            <person name="Zambonelli A."/>
            <person name="Paolocci F."/>
            <person name="Nowrousian M."/>
            <person name="Ottonello S."/>
            <person name="Baldrian P."/>
            <person name="Spatafora J.W."/>
            <person name="Henrissat B."/>
            <person name="Nagy L.G."/>
            <person name="Aury J.M."/>
            <person name="Wincker P."/>
            <person name="Grigoriev I.V."/>
            <person name="Bonfante P."/>
            <person name="Martin F.M."/>
        </authorList>
    </citation>
    <scope>NUCLEOTIDE SEQUENCE [LARGE SCALE GENOMIC DNA]</scope>
    <source>
        <strain evidence="13 14">RN42</strain>
    </source>
</reference>
<evidence type="ECO:0000313" key="13">
    <source>
        <dbReference type="EMBL" id="RPA76834.1"/>
    </source>
</evidence>
<dbReference type="STRING" id="1160509.A0A3N4I4Q9"/>
<dbReference type="InterPro" id="IPR023395">
    <property type="entry name" value="MCP_dom_sf"/>
</dbReference>
<dbReference type="PROSITE" id="PS50920">
    <property type="entry name" value="SOLCAR"/>
    <property type="match status" value="3"/>
</dbReference>
<evidence type="ECO:0000256" key="5">
    <source>
        <dbReference type="ARBA" id="ARBA00022737"/>
    </source>
</evidence>
<evidence type="ECO:0000256" key="9">
    <source>
        <dbReference type="ARBA" id="ARBA00023136"/>
    </source>
</evidence>
<evidence type="ECO:0000256" key="3">
    <source>
        <dbReference type="ARBA" id="ARBA00022448"/>
    </source>
</evidence>
<keyword evidence="5" id="KW-0677">Repeat</keyword>
<evidence type="ECO:0000256" key="10">
    <source>
        <dbReference type="PROSITE-ProRule" id="PRU00282"/>
    </source>
</evidence>
<keyword evidence="14" id="KW-1185">Reference proteome</keyword>
<name>A0A3N4I4Q9_ASCIM</name>
<dbReference type="InterPro" id="IPR018108">
    <property type="entry name" value="MCP_transmembrane"/>
</dbReference>
<dbReference type="EMBL" id="ML119736">
    <property type="protein sequence ID" value="RPA76834.1"/>
    <property type="molecule type" value="Genomic_DNA"/>
</dbReference>
<gene>
    <name evidence="13" type="ORF">BJ508DRAFT_213343</name>
</gene>
<evidence type="ECO:0000256" key="12">
    <source>
        <dbReference type="SAM" id="MobiDB-lite"/>
    </source>
</evidence>